<evidence type="ECO:0000313" key="3">
    <source>
        <dbReference type="EMBL" id="XDQ82734.1"/>
    </source>
</evidence>
<keyword evidence="2" id="KW-0812">Transmembrane</keyword>
<feature type="compositionally biased region" description="Pro residues" evidence="1">
    <location>
        <begin position="1"/>
        <end position="21"/>
    </location>
</feature>
<dbReference type="EMBL" id="CP163445">
    <property type="protein sequence ID" value="XDQ82734.1"/>
    <property type="molecule type" value="Genomic_DNA"/>
</dbReference>
<evidence type="ECO:0000256" key="2">
    <source>
        <dbReference type="SAM" id="Phobius"/>
    </source>
</evidence>
<gene>
    <name evidence="3" type="ORF">AB2U05_31655</name>
</gene>
<protein>
    <submittedName>
        <fullName evidence="3">Uncharacterized protein</fullName>
    </submittedName>
</protein>
<feature type="transmembrane region" description="Helical" evidence="2">
    <location>
        <begin position="88"/>
        <end position="105"/>
    </location>
</feature>
<keyword evidence="2" id="KW-0472">Membrane</keyword>
<feature type="transmembrane region" description="Helical" evidence="2">
    <location>
        <begin position="112"/>
        <end position="134"/>
    </location>
</feature>
<feature type="transmembrane region" description="Helical" evidence="2">
    <location>
        <begin position="32"/>
        <end position="53"/>
    </location>
</feature>
<dbReference type="AlphaFoldDB" id="A0AB39TUA8"/>
<proteinExistence type="predicted"/>
<dbReference type="RefSeq" id="WP_369185023.1">
    <property type="nucleotide sequence ID" value="NZ_CP163445.1"/>
</dbReference>
<keyword evidence="2" id="KW-1133">Transmembrane helix</keyword>
<feature type="transmembrane region" description="Helical" evidence="2">
    <location>
        <begin position="146"/>
        <end position="168"/>
    </location>
</feature>
<sequence length="177" mass="18492">MTMPPPPGHPPGPPVPSPSSPSSPYAAIRTNAVATLLLAALTVGSLAMPWVGYSSGWSGDVRWTGFDIIRSPFRVFADVDGAAVSLQAIQWIAIGLAALAFLRLLAPEIGLVWLSVTGALALCLLTGITLFRFYKALEDGGHMAPSLQYGAAVAMVAALLCLIVAARAPGADRRTRR</sequence>
<evidence type="ECO:0000256" key="1">
    <source>
        <dbReference type="SAM" id="MobiDB-lite"/>
    </source>
</evidence>
<name>A0AB39TUA8_9ACTN</name>
<accession>A0AB39TUA8</accession>
<feature type="region of interest" description="Disordered" evidence="1">
    <location>
        <begin position="1"/>
        <end position="23"/>
    </location>
</feature>
<organism evidence="3">
    <name type="scientific">Streptomyces sp. Y1</name>
    <dbReference type="NCBI Taxonomy" id="3238634"/>
    <lineage>
        <taxon>Bacteria</taxon>
        <taxon>Bacillati</taxon>
        <taxon>Actinomycetota</taxon>
        <taxon>Actinomycetes</taxon>
        <taxon>Kitasatosporales</taxon>
        <taxon>Streptomycetaceae</taxon>
        <taxon>Streptomyces</taxon>
    </lineage>
</organism>
<reference evidence="3" key="1">
    <citation type="submission" date="2024-07" db="EMBL/GenBank/DDBJ databases">
        <authorList>
            <person name="Yu S.T."/>
        </authorList>
    </citation>
    <scope>NUCLEOTIDE SEQUENCE</scope>
    <source>
        <strain evidence="3">Y1</strain>
    </source>
</reference>